<keyword evidence="2" id="KW-0201">Cytochrome c-type biogenesis</keyword>
<evidence type="ECO:0000313" key="6">
    <source>
        <dbReference type="EMBL" id="GGZ92010.1"/>
    </source>
</evidence>
<keyword evidence="3" id="KW-1015">Disulfide bond</keyword>
<proteinExistence type="predicted"/>
<dbReference type="GO" id="GO:0017004">
    <property type="term" value="P:cytochrome complex assembly"/>
    <property type="evidence" value="ECO:0007669"/>
    <property type="project" value="UniProtKB-KW"/>
</dbReference>
<keyword evidence="4" id="KW-0676">Redox-active center</keyword>
<sequence length="478" mass="55975">MGMAIIIGKTDNLRAFEFFNIVNKSSSSLKLKNYYTEIKIIGDSLILKIDSISEPQLIDMFSYTDSVMYATKFILKPSDTIIFEIKNKRIHIKGEKANEHNFYSNLKDSTPNYMLNSYKGNIMEYKSRVDSIYNKKVDFFNRYIKRLNITSKSFIKYIESDLKYWHIFELTNPRTKKTKNSIYLVDPDGLIPIIQKEYSTGEKLFSIKNYLGNITVDDFKDESHLNMLSYKAALPTLIRCHFETSDYPRYTKEKLLAEKAVIEYNFNEEIKEYTLASLIATYHDKGFGYSKESASFFKNIINEYSKQYPDSQYTKDIQGFIDDIGYFELKLPESALNTKLLNKYGDTLTLGEIFSGSNKRIKVIDFWASWCPPCIDEIKKEKDFKDALSIEGNVEWIYLSIDKDIEKWLKKSKELEKFLNVKNQYLVLEGTNSKLGKFFKVNWIPRYVILNKENEIILNNAPRPSDTQIFKQIIDNIK</sequence>
<reference evidence="6" key="2">
    <citation type="submission" date="2020-09" db="EMBL/GenBank/DDBJ databases">
        <authorList>
            <person name="Sun Q."/>
            <person name="Kim S."/>
        </authorList>
    </citation>
    <scope>NUCLEOTIDE SEQUENCE</scope>
    <source>
        <strain evidence="6">KCTC 12710</strain>
    </source>
</reference>
<evidence type="ECO:0000259" key="5">
    <source>
        <dbReference type="PROSITE" id="PS51352"/>
    </source>
</evidence>
<dbReference type="AlphaFoldDB" id="A0A918VE00"/>
<protein>
    <recommendedName>
        <fullName evidence="5">Thioredoxin domain-containing protein</fullName>
    </recommendedName>
</protein>
<evidence type="ECO:0000256" key="3">
    <source>
        <dbReference type="ARBA" id="ARBA00023157"/>
    </source>
</evidence>
<dbReference type="PROSITE" id="PS51352">
    <property type="entry name" value="THIOREDOXIN_2"/>
    <property type="match status" value="1"/>
</dbReference>
<comment type="caution">
    <text evidence="6">The sequence shown here is derived from an EMBL/GenBank/DDBJ whole genome shotgun (WGS) entry which is preliminary data.</text>
</comment>
<dbReference type="InterPro" id="IPR012336">
    <property type="entry name" value="Thioredoxin-like_fold"/>
</dbReference>
<dbReference type="SUPFAM" id="SSF52833">
    <property type="entry name" value="Thioredoxin-like"/>
    <property type="match status" value="1"/>
</dbReference>
<comment type="subcellular location">
    <subcellularLocation>
        <location evidence="1">Cell envelope</location>
    </subcellularLocation>
</comment>
<evidence type="ECO:0000313" key="7">
    <source>
        <dbReference type="Proteomes" id="UP000636004"/>
    </source>
</evidence>
<dbReference type="InterPro" id="IPR036249">
    <property type="entry name" value="Thioredoxin-like_sf"/>
</dbReference>
<evidence type="ECO:0000256" key="1">
    <source>
        <dbReference type="ARBA" id="ARBA00004196"/>
    </source>
</evidence>
<dbReference type="Gene3D" id="3.40.30.10">
    <property type="entry name" value="Glutaredoxin"/>
    <property type="match status" value="1"/>
</dbReference>
<keyword evidence="7" id="KW-1185">Reference proteome</keyword>
<dbReference type="Pfam" id="PF13905">
    <property type="entry name" value="Thioredoxin_8"/>
    <property type="match status" value="1"/>
</dbReference>
<name>A0A918VE00_9FLAO</name>
<dbReference type="Proteomes" id="UP000636004">
    <property type="component" value="Unassembled WGS sequence"/>
</dbReference>
<dbReference type="EMBL" id="BMWZ01000009">
    <property type="protein sequence ID" value="GGZ92010.1"/>
    <property type="molecule type" value="Genomic_DNA"/>
</dbReference>
<dbReference type="InterPro" id="IPR050553">
    <property type="entry name" value="Thioredoxin_ResA/DsbE_sf"/>
</dbReference>
<dbReference type="InterPro" id="IPR013766">
    <property type="entry name" value="Thioredoxin_domain"/>
</dbReference>
<feature type="domain" description="Thioredoxin" evidence="5">
    <location>
        <begin position="329"/>
        <end position="478"/>
    </location>
</feature>
<reference evidence="6" key="1">
    <citation type="journal article" date="2014" name="Int. J. Syst. Evol. Microbiol.">
        <title>Complete genome sequence of Corynebacterium casei LMG S-19264T (=DSM 44701T), isolated from a smear-ripened cheese.</title>
        <authorList>
            <consortium name="US DOE Joint Genome Institute (JGI-PGF)"/>
            <person name="Walter F."/>
            <person name="Albersmeier A."/>
            <person name="Kalinowski J."/>
            <person name="Ruckert C."/>
        </authorList>
    </citation>
    <scope>NUCLEOTIDE SEQUENCE</scope>
    <source>
        <strain evidence="6">KCTC 12710</strain>
    </source>
</reference>
<dbReference type="PANTHER" id="PTHR42852:SF6">
    <property type="entry name" value="THIOL:DISULFIDE INTERCHANGE PROTEIN DSBE"/>
    <property type="match status" value="1"/>
</dbReference>
<evidence type="ECO:0000256" key="2">
    <source>
        <dbReference type="ARBA" id="ARBA00022748"/>
    </source>
</evidence>
<organism evidence="6 7">
    <name type="scientific">Algibacter mikhailovii</name>
    <dbReference type="NCBI Taxonomy" id="425498"/>
    <lineage>
        <taxon>Bacteria</taxon>
        <taxon>Pseudomonadati</taxon>
        <taxon>Bacteroidota</taxon>
        <taxon>Flavobacteriia</taxon>
        <taxon>Flavobacteriales</taxon>
        <taxon>Flavobacteriaceae</taxon>
        <taxon>Algibacter</taxon>
    </lineage>
</organism>
<gene>
    <name evidence="6" type="ORF">GCM10007028_33080</name>
</gene>
<dbReference type="GO" id="GO:0030313">
    <property type="term" value="C:cell envelope"/>
    <property type="evidence" value="ECO:0007669"/>
    <property type="project" value="UniProtKB-SubCell"/>
</dbReference>
<accession>A0A918VE00</accession>
<evidence type="ECO:0000256" key="4">
    <source>
        <dbReference type="ARBA" id="ARBA00023284"/>
    </source>
</evidence>
<dbReference type="CDD" id="cd02966">
    <property type="entry name" value="TlpA_like_family"/>
    <property type="match status" value="1"/>
</dbReference>
<dbReference type="PANTHER" id="PTHR42852">
    <property type="entry name" value="THIOL:DISULFIDE INTERCHANGE PROTEIN DSBE"/>
    <property type="match status" value="1"/>
</dbReference>